<comment type="caution">
    <text evidence="2">The sequence shown here is derived from an EMBL/GenBank/DDBJ whole genome shotgun (WGS) entry which is preliminary data.</text>
</comment>
<feature type="domain" description="N-acetyltransferase" evidence="1">
    <location>
        <begin position="17"/>
        <end position="167"/>
    </location>
</feature>
<name>A0A430A278_9ENTE</name>
<keyword evidence="3" id="KW-1185">Reference proteome</keyword>
<accession>A0A430A278</accession>
<dbReference type="Pfam" id="PF13508">
    <property type="entry name" value="Acetyltransf_7"/>
    <property type="match status" value="1"/>
</dbReference>
<dbReference type="SUPFAM" id="SSF55729">
    <property type="entry name" value="Acyl-CoA N-acyltransferases (Nat)"/>
    <property type="match status" value="1"/>
</dbReference>
<evidence type="ECO:0000259" key="1">
    <source>
        <dbReference type="PROSITE" id="PS51186"/>
    </source>
</evidence>
<evidence type="ECO:0000313" key="2">
    <source>
        <dbReference type="EMBL" id="RSU00540.1"/>
    </source>
</evidence>
<dbReference type="AlphaFoldDB" id="A0A430A278"/>
<dbReference type="EMBL" id="NGJS01000001">
    <property type="protein sequence ID" value="RSU00540.1"/>
    <property type="molecule type" value="Genomic_DNA"/>
</dbReference>
<organism evidence="2 3">
    <name type="scientific">Vagococcus vulneris</name>
    <dbReference type="NCBI Taxonomy" id="1977869"/>
    <lineage>
        <taxon>Bacteria</taxon>
        <taxon>Bacillati</taxon>
        <taxon>Bacillota</taxon>
        <taxon>Bacilli</taxon>
        <taxon>Lactobacillales</taxon>
        <taxon>Enterococcaceae</taxon>
        <taxon>Vagococcus</taxon>
    </lineage>
</organism>
<dbReference type="Gene3D" id="3.40.630.30">
    <property type="match status" value="1"/>
</dbReference>
<dbReference type="Proteomes" id="UP000287857">
    <property type="component" value="Unassembled WGS sequence"/>
</dbReference>
<protein>
    <recommendedName>
        <fullName evidence="1">N-acetyltransferase domain-containing protein</fullName>
    </recommendedName>
</protein>
<sequence length="169" mass="19703">MKVLRLEGAKILSNFKISIREIETINTIHWQLLLEADPSVTSIEKYLRKSKIYEAVQKDEIIGILTLTPRSIETIELTNISVSQKFENQGVGYSLLTHALNETKKKDYQEMLVATGTTSIKQLYFYQKYGFRFWKINSDYFTQHYSEKIFENGLLLRDQIVLKKTLAVD</sequence>
<reference evidence="2 3" key="1">
    <citation type="submission" date="2017-05" db="EMBL/GenBank/DDBJ databases">
        <title>Vagococcus spp. assemblies.</title>
        <authorList>
            <person name="Gulvik C.A."/>
        </authorList>
    </citation>
    <scope>NUCLEOTIDE SEQUENCE [LARGE SCALE GENOMIC DNA]</scope>
    <source>
        <strain evidence="2 3">SS1995</strain>
    </source>
</reference>
<dbReference type="PROSITE" id="PS51186">
    <property type="entry name" value="GNAT"/>
    <property type="match status" value="1"/>
</dbReference>
<gene>
    <name evidence="2" type="ORF">CBF37_00565</name>
</gene>
<dbReference type="OrthoDB" id="162775at2"/>
<dbReference type="InterPro" id="IPR000182">
    <property type="entry name" value="GNAT_dom"/>
</dbReference>
<evidence type="ECO:0000313" key="3">
    <source>
        <dbReference type="Proteomes" id="UP000287857"/>
    </source>
</evidence>
<dbReference type="GO" id="GO:0016747">
    <property type="term" value="F:acyltransferase activity, transferring groups other than amino-acyl groups"/>
    <property type="evidence" value="ECO:0007669"/>
    <property type="project" value="InterPro"/>
</dbReference>
<proteinExistence type="predicted"/>
<dbReference type="InterPro" id="IPR016181">
    <property type="entry name" value="Acyl_CoA_acyltransferase"/>
</dbReference>